<keyword evidence="2" id="KW-0680">Restriction system</keyword>
<dbReference type="Pfam" id="PF01420">
    <property type="entry name" value="Methylase_S"/>
    <property type="match status" value="2"/>
</dbReference>
<dbReference type="InterPro" id="IPR052021">
    <property type="entry name" value="Type-I_RS_S_subunit"/>
</dbReference>
<proteinExistence type="inferred from homology"/>
<dbReference type="PANTHER" id="PTHR30408">
    <property type="entry name" value="TYPE-1 RESTRICTION ENZYME ECOKI SPECIFICITY PROTEIN"/>
    <property type="match status" value="1"/>
</dbReference>
<evidence type="ECO:0000313" key="5">
    <source>
        <dbReference type="EMBL" id="RLL22808.1"/>
    </source>
</evidence>
<evidence type="ECO:0000313" key="6">
    <source>
        <dbReference type="Proteomes" id="UP000280271"/>
    </source>
</evidence>
<dbReference type="PANTHER" id="PTHR30408:SF12">
    <property type="entry name" value="TYPE I RESTRICTION ENZYME MJAVIII SPECIFICITY SUBUNIT"/>
    <property type="match status" value="1"/>
</dbReference>
<name>A0ABX9TY53_9GAMM</name>
<keyword evidence="5" id="KW-0255">Endonuclease</keyword>
<dbReference type="SUPFAM" id="SSF116734">
    <property type="entry name" value="DNA methylase specificity domain"/>
    <property type="match status" value="2"/>
</dbReference>
<sequence length="384" mass="43697">MENQKCPEVRFKKFDRLWDSKLIEDILKIKSGMSQKNVEVEKGIYPILATGGEIGRTNTALYDKESVLIGRKGTIDKPYYMNSPFWTVDTLFYSELSSEVVGYFVYSIFQKINWRHHNTSTGVPSLTSSAIHAIEINIPDKTEQGQIGNFFQNLDESIALHEKKLAQTQNFKKAMLEKMFPKQGSKRPEIRLKGFSGDWEKKKLENEVEFFSGLTYSPNDITDKNGTLVLRSSNVHDNQIVTENNVYVDNEAINVQNVEVGDIIVVVRNGSRNLIGKHAVINEKMENTVIGAFMTGVKASNPYFINALFDTNLFDVAVSRNLGATINQITTAMFKEMEFSFPNEDEQIALGQFFQKIDETCLLLKQQLQTLKNLKQALLEKMFV</sequence>
<accession>A0ABX9TY53</accession>
<comment type="similarity">
    <text evidence="1">Belongs to the type-I restriction system S methylase family.</text>
</comment>
<feature type="domain" description="Type I restriction modification DNA specificity" evidence="4">
    <location>
        <begin position="18"/>
        <end position="167"/>
    </location>
</feature>
<evidence type="ECO:0000256" key="3">
    <source>
        <dbReference type="ARBA" id="ARBA00023125"/>
    </source>
</evidence>
<protein>
    <submittedName>
        <fullName evidence="5">Restriction endonuclease subunit S</fullName>
    </submittedName>
</protein>
<keyword evidence="5" id="KW-0378">Hydrolase</keyword>
<evidence type="ECO:0000256" key="2">
    <source>
        <dbReference type="ARBA" id="ARBA00022747"/>
    </source>
</evidence>
<keyword evidence="3" id="KW-0238">DNA-binding</keyword>
<evidence type="ECO:0000259" key="4">
    <source>
        <dbReference type="Pfam" id="PF01420"/>
    </source>
</evidence>
<dbReference type="RefSeq" id="WP_117008083.1">
    <property type="nucleotide sequence ID" value="NZ_RCHC01000005.1"/>
</dbReference>
<dbReference type="Proteomes" id="UP000280271">
    <property type="component" value="Unassembled WGS sequence"/>
</dbReference>
<comment type="caution">
    <text evidence="5">The sequence shown here is derived from an EMBL/GenBank/DDBJ whole genome shotgun (WGS) entry which is preliminary data.</text>
</comment>
<dbReference type="Gene3D" id="3.90.220.20">
    <property type="entry name" value="DNA methylase specificity domains"/>
    <property type="match status" value="2"/>
</dbReference>
<dbReference type="InterPro" id="IPR000055">
    <property type="entry name" value="Restrct_endonuc_typeI_TRD"/>
</dbReference>
<dbReference type="GO" id="GO:0004519">
    <property type="term" value="F:endonuclease activity"/>
    <property type="evidence" value="ECO:0007669"/>
    <property type="project" value="UniProtKB-KW"/>
</dbReference>
<keyword evidence="6" id="KW-1185">Reference proteome</keyword>
<keyword evidence="5" id="KW-0540">Nuclease</keyword>
<evidence type="ECO:0000256" key="1">
    <source>
        <dbReference type="ARBA" id="ARBA00010923"/>
    </source>
</evidence>
<organism evidence="5 6">
    <name type="scientific">Acinetobacter chengduensis</name>
    <dbReference type="NCBI Taxonomy" id="2420890"/>
    <lineage>
        <taxon>Bacteria</taxon>
        <taxon>Pseudomonadati</taxon>
        <taxon>Pseudomonadota</taxon>
        <taxon>Gammaproteobacteria</taxon>
        <taxon>Moraxellales</taxon>
        <taxon>Moraxellaceae</taxon>
        <taxon>Acinetobacter</taxon>
    </lineage>
</organism>
<gene>
    <name evidence="5" type="ORF">D9K81_06320</name>
</gene>
<dbReference type="CDD" id="cd17288">
    <property type="entry name" value="RMtype1_S_LlaAI06ORF1089P_TRD1-CR1_like"/>
    <property type="match status" value="1"/>
</dbReference>
<feature type="domain" description="Type I restriction modification DNA specificity" evidence="4">
    <location>
        <begin position="198"/>
        <end position="372"/>
    </location>
</feature>
<dbReference type="InterPro" id="IPR044946">
    <property type="entry name" value="Restrct_endonuc_typeI_TRD_sf"/>
</dbReference>
<dbReference type="EMBL" id="RCHC01000005">
    <property type="protein sequence ID" value="RLL22808.1"/>
    <property type="molecule type" value="Genomic_DNA"/>
</dbReference>
<reference evidence="5 6" key="1">
    <citation type="submission" date="2018-09" db="EMBL/GenBank/DDBJ databases">
        <title>The draft genome of Acinetobacter sp. strains.</title>
        <authorList>
            <person name="Qin J."/>
            <person name="Feng Y."/>
            <person name="Zong Z."/>
        </authorList>
    </citation>
    <scope>NUCLEOTIDE SEQUENCE [LARGE SCALE GENOMIC DNA]</scope>
    <source>
        <strain evidence="5 6">WCHAc060005</strain>
    </source>
</reference>